<organism evidence="3 4">
    <name type="scientific">Didymosphaeria variabile</name>
    <dbReference type="NCBI Taxonomy" id="1932322"/>
    <lineage>
        <taxon>Eukaryota</taxon>
        <taxon>Fungi</taxon>
        <taxon>Dikarya</taxon>
        <taxon>Ascomycota</taxon>
        <taxon>Pezizomycotina</taxon>
        <taxon>Dothideomycetes</taxon>
        <taxon>Pleosporomycetidae</taxon>
        <taxon>Pleosporales</taxon>
        <taxon>Massarineae</taxon>
        <taxon>Didymosphaeriaceae</taxon>
        <taxon>Didymosphaeria</taxon>
    </lineage>
</organism>
<feature type="chain" id="PRO_5040772822" evidence="2">
    <location>
        <begin position="18"/>
        <end position="96"/>
    </location>
</feature>
<evidence type="ECO:0000256" key="2">
    <source>
        <dbReference type="SAM" id="SignalP"/>
    </source>
</evidence>
<name>A0A9W8XBH1_9PLEO</name>
<protein>
    <submittedName>
        <fullName evidence="3">Uncharacterized protein</fullName>
    </submittedName>
</protein>
<proteinExistence type="predicted"/>
<feature type="signal peptide" evidence="2">
    <location>
        <begin position="1"/>
        <end position="17"/>
    </location>
</feature>
<accession>A0A9W8XBH1</accession>
<evidence type="ECO:0000256" key="1">
    <source>
        <dbReference type="SAM" id="MobiDB-lite"/>
    </source>
</evidence>
<dbReference type="Proteomes" id="UP001140513">
    <property type="component" value="Unassembled WGS sequence"/>
</dbReference>
<dbReference type="AlphaFoldDB" id="A0A9W8XBH1"/>
<feature type="region of interest" description="Disordered" evidence="1">
    <location>
        <begin position="51"/>
        <end position="75"/>
    </location>
</feature>
<evidence type="ECO:0000313" key="3">
    <source>
        <dbReference type="EMBL" id="KAJ4346614.1"/>
    </source>
</evidence>
<dbReference type="GeneID" id="80914075"/>
<evidence type="ECO:0000313" key="4">
    <source>
        <dbReference type="Proteomes" id="UP001140513"/>
    </source>
</evidence>
<reference evidence="3" key="1">
    <citation type="submission" date="2022-10" db="EMBL/GenBank/DDBJ databases">
        <title>Tapping the CABI collections for fungal endophytes: first genome assemblies for Collariella, Neodidymelliopsis, Ascochyta clinopodiicola, Didymella pomorum, Didymosphaeria variabile, Neocosmospora piperis and Neocucurbitaria cava.</title>
        <authorList>
            <person name="Hill R."/>
        </authorList>
    </citation>
    <scope>NUCLEOTIDE SEQUENCE</scope>
    <source>
        <strain evidence="3">IMI 356815</strain>
    </source>
</reference>
<dbReference type="RefSeq" id="XP_056066414.1">
    <property type="nucleotide sequence ID" value="XM_056219287.1"/>
</dbReference>
<comment type="caution">
    <text evidence="3">The sequence shown here is derived from an EMBL/GenBank/DDBJ whole genome shotgun (WGS) entry which is preliminary data.</text>
</comment>
<gene>
    <name evidence="3" type="ORF">N0V89_010545</name>
</gene>
<keyword evidence="4" id="KW-1185">Reference proteome</keyword>
<keyword evidence="2" id="KW-0732">Signal</keyword>
<dbReference type="OrthoDB" id="3799886at2759"/>
<dbReference type="EMBL" id="JAPEUX010000008">
    <property type="protein sequence ID" value="KAJ4346614.1"/>
    <property type="molecule type" value="Genomic_DNA"/>
</dbReference>
<sequence length="96" mass="9804">MRLAAATTILFTAVALANPAPVAHPEALPEVLSDAPSLAPEVDARAAGLILEAREPKSKTGSGSKNKNTTDSAATTLTSNRMLELGALGLGVLLWV</sequence>
<feature type="compositionally biased region" description="Low complexity" evidence="1">
    <location>
        <begin position="59"/>
        <end position="70"/>
    </location>
</feature>